<feature type="region of interest" description="Disordered" evidence="1">
    <location>
        <begin position="120"/>
        <end position="156"/>
    </location>
</feature>
<evidence type="ECO:0008006" key="4">
    <source>
        <dbReference type="Google" id="ProtNLM"/>
    </source>
</evidence>
<proteinExistence type="predicted"/>
<dbReference type="OrthoDB" id="4299905at2"/>
<organism evidence="2 3">
    <name type="scientific">Actinomadura macrotermitis</name>
    <dbReference type="NCBI Taxonomy" id="2585200"/>
    <lineage>
        <taxon>Bacteria</taxon>
        <taxon>Bacillati</taxon>
        <taxon>Actinomycetota</taxon>
        <taxon>Actinomycetes</taxon>
        <taxon>Streptosporangiales</taxon>
        <taxon>Thermomonosporaceae</taxon>
        <taxon>Actinomadura</taxon>
    </lineage>
</organism>
<gene>
    <name evidence="2" type="ORF">ACRB68_45730</name>
</gene>
<accession>A0A7K0BZ68</accession>
<sequence length="156" mass="16498">MAIQGRIPVSFGDVFPHGVFATGPAVPLENFDTKRQETDKDTGLPVWVVDVYDADPEASHKNSAIRIKVAAQVCPVVPEPMFGPFRPCEFDGLTVTPYVEETGTDRNGRVRTRVAYSWRARGVRPASGPGKPAARPAASSSSASSASSSGPAKDAA</sequence>
<evidence type="ECO:0000313" key="2">
    <source>
        <dbReference type="EMBL" id="MQY06485.1"/>
    </source>
</evidence>
<dbReference type="Proteomes" id="UP000487268">
    <property type="component" value="Unassembled WGS sequence"/>
</dbReference>
<reference evidence="2 3" key="1">
    <citation type="submission" date="2019-10" db="EMBL/GenBank/DDBJ databases">
        <title>Actinomadura rubteroloni sp. nov. and Actinomadura macrotermitis sp. nov., isolated from the gut of fungus growing-termite Macrotermes natalensis.</title>
        <authorList>
            <person name="Benndorf R."/>
            <person name="Martin K."/>
            <person name="Kuefner M."/>
            <person name="De Beer W."/>
            <person name="Kaster A.-K."/>
            <person name="Vollmers J."/>
            <person name="Poulsen M."/>
            <person name="Beemelmanns C."/>
        </authorList>
    </citation>
    <scope>NUCLEOTIDE SEQUENCE [LARGE SCALE GENOMIC DNA]</scope>
    <source>
        <strain evidence="2 3">RB68</strain>
    </source>
</reference>
<evidence type="ECO:0000256" key="1">
    <source>
        <dbReference type="SAM" id="MobiDB-lite"/>
    </source>
</evidence>
<protein>
    <recommendedName>
        <fullName evidence="4">Plasmid replication, integration and excision activator</fullName>
    </recommendedName>
</protein>
<dbReference type="AlphaFoldDB" id="A0A7K0BZ68"/>
<dbReference type="EMBL" id="WEGH01000003">
    <property type="protein sequence ID" value="MQY06485.1"/>
    <property type="molecule type" value="Genomic_DNA"/>
</dbReference>
<name>A0A7K0BZ68_9ACTN</name>
<dbReference type="RefSeq" id="WP_153535768.1">
    <property type="nucleotide sequence ID" value="NZ_WEGH01000003.1"/>
</dbReference>
<feature type="compositionally biased region" description="Low complexity" evidence="1">
    <location>
        <begin position="124"/>
        <end position="156"/>
    </location>
</feature>
<comment type="caution">
    <text evidence="2">The sequence shown here is derived from an EMBL/GenBank/DDBJ whole genome shotgun (WGS) entry which is preliminary data.</text>
</comment>
<keyword evidence="3" id="KW-1185">Reference proteome</keyword>
<evidence type="ECO:0000313" key="3">
    <source>
        <dbReference type="Proteomes" id="UP000487268"/>
    </source>
</evidence>